<evidence type="ECO:0000256" key="8">
    <source>
        <dbReference type="ARBA" id="ARBA00022842"/>
    </source>
</evidence>
<dbReference type="SUPFAM" id="SSF55811">
    <property type="entry name" value="Nudix"/>
    <property type="match status" value="1"/>
</dbReference>
<dbReference type="GO" id="GO:0008413">
    <property type="term" value="F:8-oxo-7,8-dihydroguanosine triphosphate pyrophosphatase activity"/>
    <property type="evidence" value="ECO:0007669"/>
    <property type="project" value="TreeGrafter"/>
</dbReference>
<dbReference type="EMBL" id="FUZP01000001">
    <property type="protein sequence ID" value="SKC54428.1"/>
    <property type="molecule type" value="Genomic_DNA"/>
</dbReference>
<reference evidence="14 15" key="1">
    <citation type="submission" date="2017-02" db="EMBL/GenBank/DDBJ databases">
        <authorList>
            <person name="Peterson S.W."/>
        </authorList>
    </citation>
    <scope>NUCLEOTIDE SEQUENCE [LARGE SCALE GENOMIC DNA]</scope>
    <source>
        <strain evidence="14 15">VKM Ac-2059</strain>
    </source>
</reference>
<proteinExistence type="inferred from homology"/>
<dbReference type="PANTHER" id="PTHR47707">
    <property type="entry name" value="8-OXO-DGTP DIPHOSPHATASE"/>
    <property type="match status" value="1"/>
</dbReference>
<dbReference type="Pfam" id="PF00293">
    <property type="entry name" value="NUDIX"/>
    <property type="match status" value="1"/>
</dbReference>
<dbReference type="RefSeq" id="WP_234991025.1">
    <property type="nucleotide sequence ID" value="NZ_FUZP01000001.1"/>
</dbReference>
<dbReference type="InterPro" id="IPR020476">
    <property type="entry name" value="Nudix_hydrolase"/>
</dbReference>
<comment type="similarity">
    <text evidence="2 12">Belongs to the Nudix hydrolase family.</text>
</comment>
<keyword evidence="9" id="KW-0234">DNA repair</keyword>
<accession>A0A1T5JT96</accession>
<evidence type="ECO:0000259" key="13">
    <source>
        <dbReference type="PROSITE" id="PS51462"/>
    </source>
</evidence>
<evidence type="ECO:0000256" key="3">
    <source>
        <dbReference type="ARBA" id="ARBA00022457"/>
    </source>
</evidence>
<protein>
    <recommendedName>
        <fullName evidence="11">8-oxo-dGTP diphosphatase</fullName>
        <ecNumber evidence="11">3.6.1.55</ecNumber>
    </recommendedName>
</protein>
<keyword evidence="4" id="KW-0235">DNA replication</keyword>
<dbReference type="InterPro" id="IPR047127">
    <property type="entry name" value="MutT-like"/>
</dbReference>
<evidence type="ECO:0000256" key="12">
    <source>
        <dbReference type="RuleBase" id="RU003476"/>
    </source>
</evidence>
<evidence type="ECO:0000256" key="5">
    <source>
        <dbReference type="ARBA" id="ARBA00022723"/>
    </source>
</evidence>
<dbReference type="GO" id="GO:0046872">
    <property type="term" value="F:metal ion binding"/>
    <property type="evidence" value="ECO:0007669"/>
    <property type="project" value="UniProtKB-KW"/>
</dbReference>
<evidence type="ECO:0000256" key="10">
    <source>
        <dbReference type="ARBA" id="ARBA00035861"/>
    </source>
</evidence>
<keyword evidence="7 12" id="KW-0378">Hydrolase</keyword>
<evidence type="ECO:0000256" key="1">
    <source>
        <dbReference type="ARBA" id="ARBA00001946"/>
    </source>
</evidence>
<dbReference type="GO" id="GO:0035539">
    <property type="term" value="F:8-oxo-7,8-dihydrodeoxyguanosine triphosphate pyrophosphatase activity"/>
    <property type="evidence" value="ECO:0007669"/>
    <property type="project" value="UniProtKB-EC"/>
</dbReference>
<dbReference type="PANTHER" id="PTHR47707:SF1">
    <property type="entry name" value="NUDIX HYDROLASE FAMILY PROTEIN"/>
    <property type="match status" value="1"/>
</dbReference>
<evidence type="ECO:0000256" key="11">
    <source>
        <dbReference type="ARBA" id="ARBA00038905"/>
    </source>
</evidence>
<dbReference type="AlphaFoldDB" id="A0A1T5JT96"/>
<keyword evidence="3" id="KW-0515">Mutator protein</keyword>
<sequence>MTSNTETPAAIRVVAAVLRRGDEILACRRRPGISSAGLWEFPGGKVEPGETPEAALAREIREELGIDIRVGGLIDRSTTALDSGRLIDLACYDALAETPPTQSLDHDELRWLLPQDLGSLTWAAPDLPTVAILSASPQPPTVAPTP</sequence>
<dbReference type="Proteomes" id="UP000190857">
    <property type="component" value="Unassembled WGS sequence"/>
</dbReference>
<evidence type="ECO:0000313" key="14">
    <source>
        <dbReference type="EMBL" id="SKC54428.1"/>
    </source>
</evidence>
<dbReference type="PROSITE" id="PS00893">
    <property type="entry name" value="NUDIX_BOX"/>
    <property type="match status" value="1"/>
</dbReference>
<dbReference type="GO" id="GO:0044715">
    <property type="term" value="F:8-oxo-dGDP phosphatase activity"/>
    <property type="evidence" value="ECO:0007669"/>
    <property type="project" value="TreeGrafter"/>
</dbReference>
<dbReference type="InterPro" id="IPR000086">
    <property type="entry name" value="NUDIX_hydrolase_dom"/>
</dbReference>
<comment type="cofactor">
    <cofactor evidence="1">
        <name>Mg(2+)</name>
        <dbReference type="ChEBI" id="CHEBI:18420"/>
    </cofactor>
</comment>
<dbReference type="PRINTS" id="PR00502">
    <property type="entry name" value="NUDIXFAMILY"/>
</dbReference>
<keyword evidence="8" id="KW-0460">Magnesium</keyword>
<keyword evidence="5" id="KW-0479">Metal-binding</keyword>
<dbReference type="InterPro" id="IPR015797">
    <property type="entry name" value="NUDIX_hydrolase-like_dom_sf"/>
</dbReference>
<dbReference type="CDD" id="cd03425">
    <property type="entry name" value="NUDIX_MutT_NudA_like"/>
    <property type="match status" value="1"/>
</dbReference>
<evidence type="ECO:0000256" key="2">
    <source>
        <dbReference type="ARBA" id="ARBA00005582"/>
    </source>
</evidence>
<dbReference type="InterPro" id="IPR020084">
    <property type="entry name" value="NUDIX_hydrolase_CS"/>
</dbReference>
<evidence type="ECO:0000256" key="6">
    <source>
        <dbReference type="ARBA" id="ARBA00022763"/>
    </source>
</evidence>
<dbReference type="GO" id="GO:0006281">
    <property type="term" value="P:DNA repair"/>
    <property type="evidence" value="ECO:0007669"/>
    <property type="project" value="UniProtKB-KW"/>
</dbReference>
<dbReference type="PROSITE" id="PS51462">
    <property type="entry name" value="NUDIX"/>
    <property type="match status" value="1"/>
</dbReference>
<name>A0A1T5JT96_9MICO</name>
<evidence type="ECO:0000256" key="7">
    <source>
        <dbReference type="ARBA" id="ARBA00022801"/>
    </source>
</evidence>
<comment type="catalytic activity">
    <reaction evidence="10">
        <text>8-oxo-dGTP + H2O = 8-oxo-dGMP + diphosphate + H(+)</text>
        <dbReference type="Rhea" id="RHEA:31575"/>
        <dbReference type="ChEBI" id="CHEBI:15377"/>
        <dbReference type="ChEBI" id="CHEBI:15378"/>
        <dbReference type="ChEBI" id="CHEBI:33019"/>
        <dbReference type="ChEBI" id="CHEBI:63224"/>
        <dbReference type="ChEBI" id="CHEBI:77896"/>
        <dbReference type="EC" id="3.6.1.55"/>
    </reaction>
</comment>
<dbReference type="STRING" id="123320.SAMN06309945_1827"/>
<evidence type="ECO:0000313" key="15">
    <source>
        <dbReference type="Proteomes" id="UP000190857"/>
    </source>
</evidence>
<evidence type="ECO:0000256" key="9">
    <source>
        <dbReference type="ARBA" id="ARBA00023204"/>
    </source>
</evidence>
<keyword evidence="6" id="KW-0227">DNA damage</keyword>
<keyword evidence="15" id="KW-1185">Reference proteome</keyword>
<organism evidence="14 15">
    <name type="scientific">Okibacterium fritillariae</name>
    <dbReference type="NCBI Taxonomy" id="123320"/>
    <lineage>
        <taxon>Bacteria</taxon>
        <taxon>Bacillati</taxon>
        <taxon>Actinomycetota</taxon>
        <taxon>Actinomycetes</taxon>
        <taxon>Micrococcales</taxon>
        <taxon>Microbacteriaceae</taxon>
        <taxon>Okibacterium</taxon>
    </lineage>
</organism>
<evidence type="ECO:0000256" key="4">
    <source>
        <dbReference type="ARBA" id="ARBA00022705"/>
    </source>
</evidence>
<gene>
    <name evidence="14" type="ORF">SAMN06309945_1827</name>
</gene>
<dbReference type="Gene3D" id="3.90.79.10">
    <property type="entry name" value="Nucleoside Triphosphate Pyrophosphohydrolase"/>
    <property type="match status" value="1"/>
</dbReference>
<feature type="domain" description="Nudix hydrolase" evidence="13">
    <location>
        <begin position="9"/>
        <end position="134"/>
    </location>
</feature>
<dbReference type="GO" id="GO:0044716">
    <property type="term" value="F:8-oxo-GDP phosphatase activity"/>
    <property type="evidence" value="ECO:0007669"/>
    <property type="project" value="TreeGrafter"/>
</dbReference>
<dbReference type="GO" id="GO:0006260">
    <property type="term" value="P:DNA replication"/>
    <property type="evidence" value="ECO:0007669"/>
    <property type="project" value="UniProtKB-KW"/>
</dbReference>
<dbReference type="EC" id="3.6.1.55" evidence="11"/>